<dbReference type="EMBL" id="HF951689">
    <property type="protein sequence ID" value="CCW35759.1"/>
    <property type="molecule type" value="Genomic_DNA"/>
</dbReference>
<evidence type="ECO:0000313" key="5">
    <source>
        <dbReference type="EMBL" id="CCW35759.1"/>
    </source>
</evidence>
<dbReference type="PANTHER" id="PTHR43767">
    <property type="entry name" value="LONG-CHAIN-FATTY-ACID--COA LIGASE"/>
    <property type="match status" value="1"/>
</dbReference>
<name>S0EWH1_CHTCT</name>
<dbReference type="Gene3D" id="3.30.300.30">
    <property type="match status" value="1"/>
</dbReference>
<dbReference type="InterPro" id="IPR000873">
    <property type="entry name" value="AMP-dep_synth/lig_dom"/>
</dbReference>
<dbReference type="GO" id="GO:0004467">
    <property type="term" value="F:long-chain fatty acid-CoA ligase activity"/>
    <property type="evidence" value="ECO:0007669"/>
    <property type="project" value="UniProtKB-EC"/>
</dbReference>
<dbReference type="InterPro" id="IPR020845">
    <property type="entry name" value="AMP-binding_CS"/>
</dbReference>
<dbReference type="InterPro" id="IPR045851">
    <property type="entry name" value="AMP-bd_C_sf"/>
</dbReference>
<dbReference type="SUPFAM" id="SSF56801">
    <property type="entry name" value="Acetyl-CoA synthetase-like"/>
    <property type="match status" value="1"/>
</dbReference>
<dbReference type="Gene3D" id="3.40.50.12780">
    <property type="entry name" value="N-terminal domain of ligase-like"/>
    <property type="match status" value="1"/>
</dbReference>
<accession>S0EWH1</accession>
<sequence length="527" mass="57051">MLLRDLLENSAQRLPHQTALIFRDQPITFAQLSEQTRRLAAGYAALGVEAGDRVALLLPNSPVFIMGYYAAAYLGAVSVPANPMLKPPELAYIWGDAGVKLVLTAEPLLPNVLEARKQLPELRHIVCLAAGATASAPTSPSLSPQAIPGLTLLSDLLTHEPLSSAALPSIQEEDCAVILYTSGTTGHPKGAMLSHRNLTRNIEQVLGRLQFTHEDRLLTVLPLFHAFAGTVCMNLPMMVGASSVLLDSFSPGKVLESVARHWVTVLPAVPAMFYALLQLPPDPSLDLSSLRFLVSGGAPLPVAMLEALEKRFGVPVIEGDGPTECSPVTSANPLEGPRKPGSVGPPLPGVEIAIVDDEDRPLPTGEVGEIVVRGDNVMMGYLNQPEATREAMRNGWYHTGDLGRLDEDGYLYIVDRKKDMVITAGLNVYPREVEEVLITHPAVADVAVIGLPDALRGEEVVAVVVCKEGVSQEGLDRELIRYCRARLADYKVPRKVFFRDSLPRSSTGKVLKRLLKKEMEMQVGEQT</sequence>
<feature type="domain" description="AMP-binding enzyme C-terminal" evidence="4">
    <location>
        <begin position="432"/>
        <end position="509"/>
    </location>
</feature>
<protein>
    <submittedName>
        <fullName evidence="5">Acyl-CoA synthetases (AMP-forming)/AMP-acid ligases II</fullName>
        <ecNumber evidence="5">6.2.1.3</ecNumber>
    </submittedName>
</protein>
<feature type="domain" description="AMP-dependent synthetase/ligase" evidence="3">
    <location>
        <begin position="7"/>
        <end position="382"/>
    </location>
</feature>
<dbReference type="FunCoup" id="S0EWH1">
    <property type="interactions" value="261"/>
</dbReference>
<dbReference type="InParanoid" id="S0EWH1"/>
<dbReference type="InterPro" id="IPR025110">
    <property type="entry name" value="AMP-bd_C"/>
</dbReference>
<dbReference type="HOGENOM" id="CLU_000022_59_7_0"/>
<evidence type="ECO:0000256" key="2">
    <source>
        <dbReference type="ARBA" id="ARBA00022598"/>
    </source>
</evidence>
<dbReference type="PANTHER" id="PTHR43767:SF1">
    <property type="entry name" value="NONRIBOSOMAL PEPTIDE SYNTHASE PES1 (EUROFUNG)-RELATED"/>
    <property type="match status" value="1"/>
</dbReference>
<keyword evidence="6" id="KW-1185">Reference proteome</keyword>
<organism evidence="5 6">
    <name type="scientific">Chthonomonas calidirosea (strain DSM 23976 / ICMP 18418 / T49)</name>
    <dbReference type="NCBI Taxonomy" id="1303518"/>
    <lineage>
        <taxon>Bacteria</taxon>
        <taxon>Bacillati</taxon>
        <taxon>Armatimonadota</taxon>
        <taxon>Chthonomonadia</taxon>
        <taxon>Chthonomonadales</taxon>
        <taxon>Chthonomonadaceae</taxon>
        <taxon>Chthonomonas</taxon>
    </lineage>
</organism>
<dbReference type="RefSeq" id="WP_016483284.1">
    <property type="nucleotide sequence ID" value="NC_021487.1"/>
</dbReference>
<dbReference type="EC" id="6.2.1.3" evidence="5"/>
<evidence type="ECO:0000256" key="1">
    <source>
        <dbReference type="ARBA" id="ARBA00006432"/>
    </source>
</evidence>
<dbReference type="PATRIC" id="fig|1303518.3.peg.2008"/>
<dbReference type="Pfam" id="PF13193">
    <property type="entry name" value="AMP-binding_C"/>
    <property type="match status" value="1"/>
</dbReference>
<evidence type="ECO:0000259" key="3">
    <source>
        <dbReference type="Pfam" id="PF00501"/>
    </source>
</evidence>
<dbReference type="InterPro" id="IPR050237">
    <property type="entry name" value="ATP-dep_AMP-bd_enzyme"/>
</dbReference>
<dbReference type="FunFam" id="3.30.300.30:FF:000008">
    <property type="entry name" value="2,3-dihydroxybenzoate-AMP ligase"/>
    <property type="match status" value="1"/>
</dbReference>
<dbReference type="Pfam" id="PF00501">
    <property type="entry name" value="AMP-binding"/>
    <property type="match status" value="1"/>
</dbReference>
<dbReference type="NCBIfam" id="NF004837">
    <property type="entry name" value="PRK06187.1"/>
    <property type="match status" value="1"/>
</dbReference>
<gene>
    <name evidence="5" type="ORF">CCALI_01952</name>
</gene>
<comment type="similarity">
    <text evidence="1">Belongs to the ATP-dependent AMP-binding enzyme family.</text>
</comment>
<keyword evidence="2 5" id="KW-0436">Ligase</keyword>
<dbReference type="Proteomes" id="UP000014227">
    <property type="component" value="Chromosome I"/>
</dbReference>
<dbReference type="KEGG" id="ccz:CCALI_01952"/>
<dbReference type="PROSITE" id="PS00455">
    <property type="entry name" value="AMP_BINDING"/>
    <property type="match status" value="1"/>
</dbReference>
<dbReference type="STRING" id="454171.CP488_02142"/>
<proteinExistence type="inferred from homology"/>
<evidence type="ECO:0000313" key="6">
    <source>
        <dbReference type="Proteomes" id="UP000014227"/>
    </source>
</evidence>
<dbReference type="CDD" id="cd05936">
    <property type="entry name" value="FC-FACS_FadD_like"/>
    <property type="match status" value="1"/>
</dbReference>
<dbReference type="AlphaFoldDB" id="S0EWH1"/>
<evidence type="ECO:0000259" key="4">
    <source>
        <dbReference type="Pfam" id="PF13193"/>
    </source>
</evidence>
<dbReference type="InterPro" id="IPR042099">
    <property type="entry name" value="ANL_N_sf"/>
</dbReference>
<reference evidence="6" key="1">
    <citation type="submission" date="2013-03" db="EMBL/GenBank/DDBJ databases">
        <title>Genome sequence of Chthonomonas calidirosea, the first sequenced genome from the Armatimonadetes phylum (formally candidate division OP10).</title>
        <authorList>
            <person name="Lee K.C.Y."/>
            <person name="Morgan X.C."/>
            <person name="Dunfield P.F."/>
            <person name="Tamas I."/>
            <person name="Houghton K.M."/>
            <person name="Vyssotski M."/>
            <person name="Ryan J.L.J."/>
            <person name="Lagutin K."/>
            <person name="McDonald I.R."/>
            <person name="Stott M.B."/>
        </authorList>
    </citation>
    <scope>NUCLEOTIDE SEQUENCE [LARGE SCALE GENOMIC DNA]</scope>
    <source>
        <strain evidence="6">DSM 23976 / ICMP 18418 / T49</strain>
    </source>
</reference>
<dbReference type="eggNOG" id="COG0318">
    <property type="taxonomic scope" value="Bacteria"/>
</dbReference>